<evidence type="ECO:0000259" key="4">
    <source>
        <dbReference type="Pfam" id="PF00884"/>
    </source>
</evidence>
<sequence length="787" mass="86528">MSKQLPPTKEVALTLGALLSSSLVAAQDSLPFPPTPSASDAKPTLQESRHQKRQTASHLPADAPNVLVIMLDDAGFAQADTVGGGIHTPTLSRIADSGIRYNAFHTTAISSATRAALLTGRNHHRVGNGVIAELATDWDGYTGEIPKSSATMAEVLKQYGYSTAAFGKWHNTPTQDTTAAGPFDTWPTGYGFEYFYGFLAGETSQYEPRLYRNTTPIEQPHEVGYHLSEDLAKQAVNWLQDHQTYAPSKPFFLYWAPGAVHGPHQVNAQWADKYKGKFDAGWDRYREETFARQKALGFIPQDAQMTPRPAELPAWDSLSPEQKRYQARLMEVYAGFMEHADTQAGKVLDELERQGKRDNTLVFYVFGDNGASAEGMEGTINELLAQNGIPFPKEQQLKVLDAMYGGLPALGGAKLESMYNAAWAWAGSGPFPGTKLVAGYFGGTRTPLAISWPTRIKADKQVRSQFHHVNDIAPTVYDILDITPPQRVNGVTQDPLDGISMRYTFADAEVGSLKPPQYFEVLGSRGIYKDGWMASVFGPRKPWVQGFSQFMGWNPQSDRWALYDLKSDYSQAVDVSEKHPEKLAELKAEFDTQAKANHVYPIGAGLYPFLDPTVLARDGRSNWHFSERTKRLPEFAAPNLRSRSSVVRAEVQLPENANGVIYALGGIGGGVTLYLDQGYVVYEYNAMAVARIKLRSERPLAAGQVNIEVRTQQTAAKPGSPVALSLWVNGEEMASGVTPFTPPLTFTASETFDVAEDLGSPVALDYFDRAPFAFNGTVQDLQISYIP</sequence>
<dbReference type="InterPro" id="IPR017850">
    <property type="entry name" value="Alkaline_phosphatase_core_sf"/>
</dbReference>
<dbReference type="Gene3D" id="3.30.1120.10">
    <property type="match status" value="1"/>
</dbReference>
<evidence type="ECO:0000256" key="1">
    <source>
        <dbReference type="ARBA" id="ARBA00008779"/>
    </source>
</evidence>
<dbReference type="PANTHER" id="PTHR42693">
    <property type="entry name" value="ARYLSULFATASE FAMILY MEMBER"/>
    <property type="match status" value="1"/>
</dbReference>
<dbReference type="InterPro" id="IPR000917">
    <property type="entry name" value="Sulfatase_N"/>
</dbReference>
<keyword evidence="3" id="KW-0732">Signal</keyword>
<dbReference type="Proteomes" id="UP001211689">
    <property type="component" value="Unassembled WGS sequence"/>
</dbReference>
<gene>
    <name evidence="5" type="ORF">NNO07_26605</name>
</gene>
<keyword evidence="6" id="KW-1185">Reference proteome</keyword>
<dbReference type="RefSeq" id="WP_271472499.1">
    <property type="nucleotide sequence ID" value="NZ_JANEWF010000056.1"/>
</dbReference>
<dbReference type="PANTHER" id="PTHR42693:SF43">
    <property type="entry name" value="BLL2667 PROTEIN"/>
    <property type="match status" value="1"/>
</dbReference>
<dbReference type="EMBL" id="JANEWF010000056">
    <property type="protein sequence ID" value="MDA8486656.1"/>
    <property type="molecule type" value="Genomic_DNA"/>
</dbReference>
<dbReference type="SUPFAM" id="SSF53649">
    <property type="entry name" value="Alkaline phosphatase-like"/>
    <property type="match status" value="1"/>
</dbReference>
<reference evidence="5 6" key="1">
    <citation type="submission" date="2022-07" db="EMBL/GenBank/DDBJ databases">
        <title>Genome Analysis of Selected Gammaproteobacteria from Nigerian Food snails.</title>
        <authorList>
            <person name="Okafor A.C."/>
        </authorList>
    </citation>
    <scope>NUCLEOTIDE SEQUENCE [LARGE SCALE GENOMIC DNA]</scope>
    <source>
        <strain evidence="5 6">Awg 2</strain>
    </source>
</reference>
<dbReference type="Pfam" id="PF00884">
    <property type="entry name" value="Sulfatase"/>
    <property type="match status" value="1"/>
</dbReference>
<accession>A0ABT4YD27</accession>
<feature type="chain" id="PRO_5046311860" evidence="3">
    <location>
        <begin position="27"/>
        <end position="787"/>
    </location>
</feature>
<name>A0ABT4YD27_METRE</name>
<evidence type="ECO:0000256" key="3">
    <source>
        <dbReference type="SAM" id="SignalP"/>
    </source>
</evidence>
<evidence type="ECO:0000313" key="5">
    <source>
        <dbReference type="EMBL" id="MDA8486656.1"/>
    </source>
</evidence>
<protein>
    <submittedName>
        <fullName evidence="5">Sulfatase-like hydrolase/transferase</fullName>
    </submittedName>
</protein>
<feature type="signal peptide" evidence="3">
    <location>
        <begin position="1"/>
        <end position="26"/>
    </location>
</feature>
<dbReference type="CDD" id="cd16025">
    <property type="entry name" value="PAS_like"/>
    <property type="match status" value="1"/>
</dbReference>
<evidence type="ECO:0000256" key="2">
    <source>
        <dbReference type="SAM" id="MobiDB-lite"/>
    </source>
</evidence>
<feature type="region of interest" description="Disordered" evidence="2">
    <location>
        <begin position="29"/>
        <end position="59"/>
    </location>
</feature>
<comment type="similarity">
    <text evidence="1">Belongs to the sulfatase family.</text>
</comment>
<feature type="domain" description="Sulfatase N-terminal" evidence="4">
    <location>
        <begin position="64"/>
        <end position="482"/>
    </location>
</feature>
<dbReference type="Gene3D" id="3.40.720.10">
    <property type="entry name" value="Alkaline Phosphatase, subunit A"/>
    <property type="match status" value="1"/>
</dbReference>
<organism evidence="5 6">
    <name type="scientific">Metapseudomonas resinovorans</name>
    <name type="common">Pseudomonas resinovorans</name>
    <dbReference type="NCBI Taxonomy" id="53412"/>
    <lineage>
        <taxon>Bacteria</taxon>
        <taxon>Pseudomonadati</taxon>
        <taxon>Pseudomonadota</taxon>
        <taxon>Gammaproteobacteria</taxon>
        <taxon>Pseudomonadales</taxon>
        <taxon>Pseudomonadaceae</taxon>
        <taxon>Metapseudomonas</taxon>
    </lineage>
</organism>
<comment type="caution">
    <text evidence="5">The sequence shown here is derived from an EMBL/GenBank/DDBJ whole genome shotgun (WGS) entry which is preliminary data.</text>
</comment>
<proteinExistence type="inferred from homology"/>
<dbReference type="InterPro" id="IPR050738">
    <property type="entry name" value="Sulfatase"/>
</dbReference>
<evidence type="ECO:0000313" key="6">
    <source>
        <dbReference type="Proteomes" id="UP001211689"/>
    </source>
</evidence>